<gene>
    <name evidence="2" type="ORF">PROFUN_08684</name>
</gene>
<feature type="region of interest" description="Disordered" evidence="1">
    <location>
        <begin position="24"/>
        <end position="44"/>
    </location>
</feature>
<accession>A0A2P6MQT8</accession>
<name>A0A2P6MQT8_9EUKA</name>
<dbReference type="Proteomes" id="UP000241769">
    <property type="component" value="Unassembled WGS sequence"/>
</dbReference>
<comment type="caution">
    <text evidence="2">The sequence shown here is derived from an EMBL/GenBank/DDBJ whole genome shotgun (WGS) entry which is preliminary data.</text>
</comment>
<organism evidence="2 3">
    <name type="scientific">Planoprotostelium fungivorum</name>
    <dbReference type="NCBI Taxonomy" id="1890364"/>
    <lineage>
        <taxon>Eukaryota</taxon>
        <taxon>Amoebozoa</taxon>
        <taxon>Evosea</taxon>
        <taxon>Variosea</taxon>
        <taxon>Cavosteliida</taxon>
        <taxon>Cavosteliaceae</taxon>
        <taxon>Planoprotostelium</taxon>
    </lineage>
</organism>
<evidence type="ECO:0000313" key="2">
    <source>
        <dbReference type="EMBL" id="PRP74060.1"/>
    </source>
</evidence>
<reference evidence="2 3" key="1">
    <citation type="journal article" date="2018" name="Genome Biol. Evol.">
        <title>Multiple Roots of Fruiting Body Formation in Amoebozoa.</title>
        <authorList>
            <person name="Hillmann F."/>
            <person name="Forbes G."/>
            <person name="Novohradska S."/>
            <person name="Ferling I."/>
            <person name="Riege K."/>
            <person name="Groth M."/>
            <person name="Westermann M."/>
            <person name="Marz M."/>
            <person name="Spaller T."/>
            <person name="Winckler T."/>
            <person name="Schaap P."/>
            <person name="Glockner G."/>
        </authorList>
    </citation>
    <scope>NUCLEOTIDE SEQUENCE [LARGE SCALE GENOMIC DNA]</scope>
    <source>
        <strain evidence="2 3">Jena</strain>
    </source>
</reference>
<dbReference type="EMBL" id="MDYQ01000502">
    <property type="protein sequence ID" value="PRP74060.1"/>
    <property type="molecule type" value="Genomic_DNA"/>
</dbReference>
<keyword evidence="3" id="KW-1185">Reference proteome</keyword>
<proteinExistence type="predicted"/>
<evidence type="ECO:0000256" key="1">
    <source>
        <dbReference type="SAM" id="MobiDB-lite"/>
    </source>
</evidence>
<protein>
    <submittedName>
        <fullName evidence="2">Uncharacterized protein</fullName>
    </submittedName>
</protein>
<dbReference type="AlphaFoldDB" id="A0A2P6MQT8"/>
<evidence type="ECO:0000313" key="3">
    <source>
        <dbReference type="Proteomes" id="UP000241769"/>
    </source>
</evidence>
<dbReference type="InParanoid" id="A0A2P6MQT8"/>
<sequence>MAAAHEEDHNSPMSIGVDNCSTAEKRFLEHQPPAKGQERWATMSGQPVRRRLFPTETNTTEMLDALHAETKKLEQKFLQSQLALTVHQKMKLQGGRSRGHNLLNAAKESFSGTQRRILH</sequence>